<proteinExistence type="inferred from homology"/>
<dbReference type="InterPro" id="IPR057326">
    <property type="entry name" value="KR_dom"/>
</dbReference>
<dbReference type="InterPro" id="IPR002347">
    <property type="entry name" value="SDR_fam"/>
</dbReference>
<dbReference type="PANTHER" id="PTHR42901:SF1">
    <property type="entry name" value="ALCOHOL DEHYDROGENASE"/>
    <property type="match status" value="1"/>
</dbReference>
<evidence type="ECO:0000313" key="6">
    <source>
        <dbReference type="Proteomes" id="UP000035963"/>
    </source>
</evidence>
<dbReference type="PATRIC" id="fig|908627.4.peg.3078"/>
<dbReference type="AlphaFoldDB" id="A0A0J1CYP3"/>
<dbReference type="Gene3D" id="3.40.50.720">
    <property type="entry name" value="NAD(P)-binding Rossmann-like Domain"/>
    <property type="match status" value="1"/>
</dbReference>
<comment type="similarity">
    <text evidence="1 3">Belongs to the short-chain dehydrogenases/reductases (SDR) family.</text>
</comment>
<dbReference type="GO" id="GO:0016491">
    <property type="term" value="F:oxidoreductase activity"/>
    <property type="evidence" value="ECO:0007669"/>
    <property type="project" value="UniProtKB-KW"/>
</dbReference>
<gene>
    <name evidence="5" type="ORF">EOS_13815</name>
</gene>
<dbReference type="SMART" id="SM00822">
    <property type="entry name" value="PKS_KR"/>
    <property type="match status" value="1"/>
</dbReference>
<reference evidence="5 6" key="1">
    <citation type="journal article" date="2015" name="Genome Announc.">
        <title>Draft Genome Sequence of Burkholderia sp. Strain PML1(12), an Ectomycorrhizosphere-Inhabiting Bacterium with Effective Mineral-Weathering Ability.</title>
        <authorList>
            <person name="Uroz S."/>
            <person name="Oger P."/>
        </authorList>
    </citation>
    <scope>NUCLEOTIDE SEQUENCE [LARGE SCALE GENOMIC DNA]</scope>
    <source>
        <strain evidence="6">PML1(12)</strain>
    </source>
</reference>
<dbReference type="Proteomes" id="UP000035963">
    <property type="component" value="Unassembled WGS sequence"/>
</dbReference>
<keyword evidence="6" id="KW-1185">Reference proteome</keyword>
<accession>A0A0J1CYP3</accession>
<evidence type="ECO:0000256" key="3">
    <source>
        <dbReference type="RuleBase" id="RU000363"/>
    </source>
</evidence>
<dbReference type="CDD" id="cd05233">
    <property type="entry name" value="SDR_c"/>
    <property type="match status" value="1"/>
</dbReference>
<dbReference type="PRINTS" id="PR00081">
    <property type="entry name" value="GDHRDH"/>
</dbReference>
<dbReference type="SUPFAM" id="SSF51735">
    <property type="entry name" value="NAD(P)-binding Rossmann-fold domains"/>
    <property type="match status" value="1"/>
</dbReference>
<dbReference type="RefSeq" id="WP_047847213.1">
    <property type="nucleotide sequence ID" value="NZ_AEJF01000088.1"/>
</dbReference>
<evidence type="ECO:0000256" key="2">
    <source>
        <dbReference type="ARBA" id="ARBA00023002"/>
    </source>
</evidence>
<comment type="caution">
    <text evidence="5">The sequence shown here is derived from an EMBL/GenBank/DDBJ whole genome shotgun (WGS) entry which is preliminary data.</text>
</comment>
<keyword evidence="2" id="KW-0560">Oxidoreductase</keyword>
<dbReference type="PIRSF" id="PIRSF000126">
    <property type="entry name" value="11-beta-HSD1"/>
    <property type="match status" value="1"/>
</dbReference>
<dbReference type="PANTHER" id="PTHR42901">
    <property type="entry name" value="ALCOHOL DEHYDROGENASE"/>
    <property type="match status" value="1"/>
</dbReference>
<dbReference type="Pfam" id="PF00106">
    <property type="entry name" value="adh_short"/>
    <property type="match status" value="1"/>
</dbReference>
<dbReference type="OrthoDB" id="9810734at2"/>
<protein>
    <submittedName>
        <fullName evidence="5">AraC family transcriptional regulator</fullName>
    </submittedName>
</protein>
<evidence type="ECO:0000259" key="4">
    <source>
        <dbReference type="SMART" id="SM00822"/>
    </source>
</evidence>
<organism evidence="5 6">
    <name type="scientific">Caballeronia mineralivorans PML1(12)</name>
    <dbReference type="NCBI Taxonomy" id="908627"/>
    <lineage>
        <taxon>Bacteria</taxon>
        <taxon>Pseudomonadati</taxon>
        <taxon>Pseudomonadota</taxon>
        <taxon>Betaproteobacteria</taxon>
        <taxon>Burkholderiales</taxon>
        <taxon>Burkholderiaceae</taxon>
        <taxon>Caballeronia</taxon>
    </lineage>
</organism>
<feature type="domain" description="Ketoreductase" evidence="4">
    <location>
        <begin position="8"/>
        <end position="189"/>
    </location>
</feature>
<dbReference type="InterPro" id="IPR020904">
    <property type="entry name" value="Sc_DH/Rdtase_CS"/>
</dbReference>
<dbReference type="EMBL" id="AEJF01000088">
    <property type="protein sequence ID" value="KLU25649.1"/>
    <property type="molecule type" value="Genomic_DNA"/>
</dbReference>
<name>A0A0J1CYP3_9BURK</name>
<dbReference type="PRINTS" id="PR00080">
    <property type="entry name" value="SDRFAMILY"/>
</dbReference>
<sequence>MSNVTNKGTALVTGASTGIGADYAKRLAERGYDVILVARNRDRLNALATKLTTATGRNFEVVVADLGTPEGVRQVEDVLRNDSSITMLVNNAGVGATAPLVDSDIEKMDAMITLNVVALTHLTKAVVPGFVARGGGTIVNISSIVAVSPETLNGVYGGSKAFVLALTQSLHHELGAKGVRVQAVLPGATSTEFWDVAGTPVSYLPESIVMTSQDMVDAALAGLDQGELVTIPSLPEAADWNAFEAARQALAPNLSHRLPAARYGVTNHAKR</sequence>
<dbReference type="InterPro" id="IPR036291">
    <property type="entry name" value="NAD(P)-bd_dom_sf"/>
</dbReference>
<dbReference type="PROSITE" id="PS00061">
    <property type="entry name" value="ADH_SHORT"/>
    <property type="match status" value="1"/>
</dbReference>
<evidence type="ECO:0000256" key="1">
    <source>
        <dbReference type="ARBA" id="ARBA00006484"/>
    </source>
</evidence>
<evidence type="ECO:0000313" key="5">
    <source>
        <dbReference type="EMBL" id="KLU25649.1"/>
    </source>
</evidence>